<name>A0A3L6TA15_PANMI</name>
<organism evidence="1 2">
    <name type="scientific">Panicum miliaceum</name>
    <name type="common">Proso millet</name>
    <name type="synonym">Broomcorn millet</name>
    <dbReference type="NCBI Taxonomy" id="4540"/>
    <lineage>
        <taxon>Eukaryota</taxon>
        <taxon>Viridiplantae</taxon>
        <taxon>Streptophyta</taxon>
        <taxon>Embryophyta</taxon>
        <taxon>Tracheophyta</taxon>
        <taxon>Spermatophyta</taxon>
        <taxon>Magnoliopsida</taxon>
        <taxon>Liliopsida</taxon>
        <taxon>Poales</taxon>
        <taxon>Poaceae</taxon>
        <taxon>PACMAD clade</taxon>
        <taxon>Panicoideae</taxon>
        <taxon>Panicodae</taxon>
        <taxon>Paniceae</taxon>
        <taxon>Panicinae</taxon>
        <taxon>Panicum</taxon>
        <taxon>Panicum sect. Panicum</taxon>
    </lineage>
</organism>
<sequence length="149" mass="15819">MLPCNCIRLAANEKEAEFYRVRTGGPAQRPGVRGRPCVSKQAAGRRAAAHRQRIVAACGRCSGTGGPAQRPGVRGRPCAPEQATSRRAAARRLRIEAACGRCSGTGGRPREALHAAGSLLAREQDADGIADWGCRQGAIWSFSVPFQLI</sequence>
<accession>A0A3L6TA15</accession>
<dbReference type="EMBL" id="PQIB02000002">
    <property type="protein sequence ID" value="RLN34153.1"/>
    <property type="molecule type" value="Genomic_DNA"/>
</dbReference>
<gene>
    <name evidence="1" type="ORF">C2845_PM03G24980</name>
</gene>
<dbReference type="AlphaFoldDB" id="A0A3L6TA15"/>
<dbReference type="Proteomes" id="UP000275267">
    <property type="component" value="Unassembled WGS sequence"/>
</dbReference>
<reference evidence="2" key="1">
    <citation type="journal article" date="2019" name="Nat. Commun.">
        <title>The genome of broomcorn millet.</title>
        <authorList>
            <person name="Zou C."/>
            <person name="Miki D."/>
            <person name="Li D."/>
            <person name="Tang Q."/>
            <person name="Xiao L."/>
            <person name="Rajput S."/>
            <person name="Deng P."/>
            <person name="Jia W."/>
            <person name="Huang R."/>
            <person name="Zhang M."/>
            <person name="Sun Y."/>
            <person name="Hu J."/>
            <person name="Fu X."/>
            <person name="Schnable P.S."/>
            <person name="Li F."/>
            <person name="Zhang H."/>
            <person name="Feng B."/>
            <person name="Zhu X."/>
            <person name="Liu R."/>
            <person name="Schnable J.C."/>
            <person name="Zhu J.-K."/>
            <person name="Zhang H."/>
        </authorList>
    </citation>
    <scope>NUCLEOTIDE SEQUENCE [LARGE SCALE GENOMIC DNA]</scope>
</reference>
<keyword evidence="2" id="KW-1185">Reference proteome</keyword>
<evidence type="ECO:0000313" key="2">
    <source>
        <dbReference type="Proteomes" id="UP000275267"/>
    </source>
</evidence>
<proteinExistence type="predicted"/>
<protein>
    <submittedName>
        <fullName evidence="1">Uncharacterized protein</fullName>
    </submittedName>
</protein>
<evidence type="ECO:0000313" key="1">
    <source>
        <dbReference type="EMBL" id="RLN34153.1"/>
    </source>
</evidence>
<comment type="caution">
    <text evidence="1">The sequence shown here is derived from an EMBL/GenBank/DDBJ whole genome shotgun (WGS) entry which is preliminary data.</text>
</comment>